<gene>
    <name evidence="1" type="ORF">EIH08_08065</name>
</gene>
<organism evidence="1 2">
    <name type="scientific">Chryseobacterium taklimakanense</name>
    <dbReference type="NCBI Taxonomy" id="536441"/>
    <lineage>
        <taxon>Bacteria</taxon>
        <taxon>Pseudomonadati</taxon>
        <taxon>Bacteroidota</taxon>
        <taxon>Flavobacteriia</taxon>
        <taxon>Flavobacteriales</taxon>
        <taxon>Weeksellaceae</taxon>
        <taxon>Chryseobacterium group</taxon>
        <taxon>Chryseobacterium</taxon>
    </lineage>
</organism>
<dbReference type="RefSeq" id="WP_124784856.1">
    <property type="nucleotide sequence ID" value="NZ_CP034171.1"/>
</dbReference>
<sequence>MDIDKYIINKSVHGTTYEYKKDNNLLRLLLYDDFVEIKFNIIEIVLTKNIKELYQEFLKGNYHIKMYRSNGSLLYSKFIWNKRELRKYNQKTKYGFLRCRKVNAIENIDGIIW</sequence>
<evidence type="ECO:0000313" key="2">
    <source>
        <dbReference type="Proteomes" id="UP000282297"/>
    </source>
</evidence>
<dbReference type="EMBL" id="CP034171">
    <property type="protein sequence ID" value="AZI20668.1"/>
    <property type="molecule type" value="Genomic_DNA"/>
</dbReference>
<dbReference type="Proteomes" id="UP000282297">
    <property type="component" value="Chromosome"/>
</dbReference>
<accession>A0A3G8WKC3</accession>
<reference evidence="2" key="1">
    <citation type="submission" date="2018-11" db="EMBL/GenBank/DDBJ databases">
        <title>Proposal to divide the Flavobacteriaceae and reorganize its genera based on Amino Acid Identity values calculated from whole genome sequences.</title>
        <authorList>
            <person name="Nicholson A.C."/>
            <person name="Gulvik C.A."/>
            <person name="Whitney A.M."/>
            <person name="Humrighouse B.W."/>
            <person name="Bell M."/>
            <person name="Holmes B."/>
            <person name="Steigerwalt A.B."/>
            <person name="Villarma A."/>
            <person name="Sheth M."/>
            <person name="Batra D."/>
            <person name="Pryor J."/>
            <person name="Bernardet J.-F."/>
            <person name="Hugo C."/>
            <person name="Kampfer P."/>
            <person name="Newman J.D."/>
            <person name="McQuiston J.R."/>
        </authorList>
    </citation>
    <scope>NUCLEOTIDE SEQUENCE [LARGE SCALE GENOMIC DNA]</scope>
    <source>
        <strain evidence="2">H4753</strain>
    </source>
</reference>
<protein>
    <submittedName>
        <fullName evidence="1">Uncharacterized protein</fullName>
    </submittedName>
</protein>
<evidence type="ECO:0000313" key="1">
    <source>
        <dbReference type="EMBL" id="AZI20668.1"/>
    </source>
</evidence>
<name>A0A3G8WKC3_9FLAO</name>
<dbReference type="AlphaFoldDB" id="A0A3G8WKC3"/>
<proteinExistence type="predicted"/>